<protein>
    <submittedName>
        <fullName evidence="3">Uncharacterized protein LOC111106185 isoform X1</fullName>
    </submittedName>
</protein>
<evidence type="ECO:0000313" key="3">
    <source>
        <dbReference type="RefSeq" id="XP_022296450.1"/>
    </source>
</evidence>
<dbReference type="Proteomes" id="UP000694844">
    <property type="component" value="Chromosome 8"/>
</dbReference>
<sequence length="179" mass="20278">MLTDDGRRTTHEARRRTPTHCNKPLNQPLRLCYFRPLMVPVRRVSATQQQKMGQLFAVTITIGMGMCVQSVLGDISETTVLPPVPHHVTGMAVVKIVIVQIRYATIFTDAITETNVPQDLLETIVLIHVHFHVMEHSVMTHVTVPVHPVIMSMDAISPHSLQQVDTLLQYSSRFFFLKM</sequence>
<reference evidence="3" key="1">
    <citation type="submission" date="2025-08" db="UniProtKB">
        <authorList>
            <consortium name="RefSeq"/>
        </authorList>
    </citation>
    <scope>IDENTIFICATION</scope>
    <source>
        <tissue evidence="3">Whole sample</tissue>
    </source>
</reference>
<name>A0A8B8AZ64_CRAVI</name>
<evidence type="ECO:0000313" key="2">
    <source>
        <dbReference type="Proteomes" id="UP000694844"/>
    </source>
</evidence>
<dbReference type="RefSeq" id="XP_022296450.1">
    <property type="nucleotide sequence ID" value="XM_022440742.1"/>
</dbReference>
<proteinExistence type="predicted"/>
<organism evidence="2 3">
    <name type="scientific">Crassostrea virginica</name>
    <name type="common">Eastern oyster</name>
    <dbReference type="NCBI Taxonomy" id="6565"/>
    <lineage>
        <taxon>Eukaryota</taxon>
        <taxon>Metazoa</taxon>
        <taxon>Spiralia</taxon>
        <taxon>Lophotrochozoa</taxon>
        <taxon>Mollusca</taxon>
        <taxon>Bivalvia</taxon>
        <taxon>Autobranchia</taxon>
        <taxon>Pteriomorphia</taxon>
        <taxon>Ostreida</taxon>
        <taxon>Ostreoidea</taxon>
        <taxon>Ostreidae</taxon>
        <taxon>Crassostrea</taxon>
    </lineage>
</organism>
<feature type="compositionally biased region" description="Basic and acidic residues" evidence="1">
    <location>
        <begin position="1"/>
        <end position="12"/>
    </location>
</feature>
<dbReference type="KEGG" id="cvn:111106185"/>
<feature type="region of interest" description="Disordered" evidence="1">
    <location>
        <begin position="1"/>
        <end position="22"/>
    </location>
</feature>
<dbReference type="AlphaFoldDB" id="A0A8B8AZ64"/>
<evidence type="ECO:0000256" key="1">
    <source>
        <dbReference type="SAM" id="MobiDB-lite"/>
    </source>
</evidence>
<dbReference type="GeneID" id="111106185"/>
<keyword evidence="2" id="KW-1185">Reference proteome</keyword>
<accession>A0A8B8AZ64</accession>
<gene>
    <name evidence="3" type="primary">LOC111106185</name>
</gene>